<dbReference type="Proteomes" id="UP000792575">
    <property type="component" value="Genome"/>
</dbReference>
<keyword evidence="2" id="KW-1133">Transmembrane helix</keyword>
<dbReference type="KEGG" id="vg:15614003"/>
<organism evidence="3 4">
    <name type="scientific">Adoxophyes honmai entomopoxvirus 'L'</name>
    <dbReference type="NCBI Taxonomy" id="1293540"/>
    <lineage>
        <taxon>Viruses</taxon>
        <taxon>Varidnaviria</taxon>
        <taxon>Bamfordvirae</taxon>
        <taxon>Nucleocytoviricota</taxon>
        <taxon>Pokkesviricetes</taxon>
        <taxon>Chitovirales</taxon>
        <taxon>Poxviridae</taxon>
        <taxon>Entomopoxvirinae</taxon>
        <taxon>Betaentomopoxvirus</taxon>
        <taxon>Betaentomopoxvirus ahonmai</taxon>
    </lineage>
</organism>
<feature type="coiled-coil region" evidence="1">
    <location>
        <begin position="54"/>
        <end position="116"/>
    </location>
</feature>
<dbReference type="GeneID" id="15614003"/>
<dbReference type="RefSeq" id="YP_008003897.1">
    <property type="nucleotide sequence ID" value="NC_021247.1"/>
</dbReference>
<dbReference type="OrthoDB" id="22960at10239"/>
<accession>A0A916P648</accession>
<keyword evidence="4" id="KW-1185">Reference proteome</keyword>
<evidence type="ECO:0000313" key="3">
    <source>
        <dbReference type="EMBL" id="CCU55395.1"/>
    </source>
</evidence>
<protein>
    <submittedName>
        <fullName evidence="3">Uncharacterized protein</fullName>
    </submittedName>
</protein>
<feature type="transmembrane region" description="Helical" evidence="2">
    <location>
        <begin position="6"/>
        <end position="22"/>
    </location>
</feature>
<dbReference type="EMBL" id="HF679131">
    <property type="protein sequence ID" value="CCU55395.1"/>
    <property type="molecule type" value="Genomic_DNA"/>
</dbReference>
<keyword evidence="2" id="KW-0812">Transmembrane</keyword>
<keyword evidence="1" id="KW-0175">Coiled coil</keyword>
<evidence type="ECO:0000313" key="4">
    <source>
        <dbReference type="Proteomes" id="UP000792575"/>
    </source>
</evidence>
<evidence type="ECO:0000256" key="2">
    <source>
        <dbReference type="SAM" id="Phobius"/>
    </source>
</evidence>
<evidence type="ECO:0000256" key="1">
    <source>
        <dbReference type="SAM" id="Coils"/>
    </source>
</evidence>
<reference evidence="3" key="1">
    <citation type="journal article" date="2013" name="J. Virol.">
        <title>New Insights into the Evolution of Entomopoxvirinae from the Complete Genome Sequences of Four Entomopoxviruses Infecting Adoxophyes honmai, Choristoneura biennis, Choristoneura rosaceana, and Mythimna separata.</title>
        <authorList>
            <person name="Theze J."/>
            <person name="Takatsuka J."/>
            <person name="Li Z."/>
            <person name="Gallais J."/>
            <person name="Doucet D."/>
            <person name="Arif B."/>
            <person name="Nakai M."/>
            <person name="Herniou E.A."/>
        </authorList>
    </citation>
    <scope>NUCLEOTIDE SEQUENCE</scope>
    <source>
        <strain evidence="3">Tokyo</strain>
    </source>
</reference>
<gene>
    <name evidence="3" type="ORF">AHEV_074</name>
</gene>
<proteinExistence type="predicted"/>
<name>A0A916P648_9POXV</name>
<sequence length="121" mass="14692">MLLYVILLIATITIILYIYMIPEDKNSLNSFDDEYLSNLRFVPEQIFDYSVGDYNDLIIQLEELKKRYDMLDREYKQLIDERNIYLILIEDQNDHIMNLRNEIDRLKEQIANNTNYLFIND</sequence>
<keyword evidence="2" id="KW-0472">Membrane</keyword>